<dbReference type="AlphaFoldDB" id="A0A2W7RGI1"/>
<sequence length="199" mass="23229">MTLPKNKTPNCNVPAIWQEYKEALYRYIVKRVKDNTIAEDILQEVLLKVYGFCLSKSGVQNLKSWLFQIAQNTIADYYRKNKNTISEEYIEEQVVEQEDNAAFLEAQQYILPMLAFLPEEYATPLKMYDIDNKKQADIARELNLTLSATKSRIQRARQLLKAEFITCCRFETDKQGNLISFQIKASCEPLQNLKKQIEK</sequence>
<dbReference type="SUPFAM" id="SSF88946">
    <property type="entry name" value="Sigma2 domain of RNA polymerase sigma factors"/>
    <property type="match status" value="1"/>
</dbReference>
<comment type="similarity">
    <text evidence="1 6">Belongs to the sigma-70 factor family. ECF subfamily.</text>
</comment>
<dbReference type="InterPro" id="IPR013249">
    <property type="entry name" value="RNA_pol_sigma70_r4_t2"/>
</dbReference>
<dbReference type="Gene3D" id="1.10.1740.10">
    <property type="match status" value="1"/>
</dbReference>
<dbReference type="Proteomes" id="UP000249720">
    <property type="component" value="Unassembled WGS sequence"/>
</dbReference>
<evidence type="ECO:0000256" key="5">
    <source>
        <dbReference type="ARBA" id="ARBA00023163"/>
    </source>
</evidence>
<dbReference type="PANTHER" id="PTHR43133">
    <property type="entry name" value="RNA POLYMERASE ECF-TYPE SIGMA FACTO"/>
    <property type="match status" value="1"/>
</dbReference>
<dbReference type="InterPro" id="IPR013325">
    <property type="entry name" value="RNA_pol_sigma_r2"/>
</dbReference>
<keyword evidence="4 6" id="KW-0238">DNA-binding</keyword>
<proteinExistence type="inferred from homology"/>
<dbReference type="InterPro" id="IPR007627">
    <property type="entry name" value="RNA_pol_sigma70_r2"/>
</dbReference>
<dbReference type="Gene3D" id="1.10.10.10">
    <property type="entry name" value="Winged helix-like DNA-binding domain superfamily/Winged helix DNA-binding domain"/>
    <property type="match status" value="1"/>
</dbReference>
<evidence type="ECO:0000256" key="4">
    <source>
        <dbReference type="ARBA" id="ARBA00023125"/>
    </source>
</evidence>
<evidence type="ECO:0000256" key="2">
    <source>
        <dbReference type="ARBA" id="ARBA00023015"/>
    </source>
</evidence>
<evidence type="ECO:0000259" key="8">
    <source>
        <dbReference type="Pfam" id="PF08281"/>
    </source>
</evidence>
<dbReference type="InterPro" id="IPR036388">
    <property type="entry name" value="WH-like_DNA-bd_sf"/>
</dbReference>
<evidence type="ECO:0000256" key="1">
    <source>
        <dbReference type="ARBA" id="ARBA00010641"/>
    </source>
</evidence>
<dbReference type="SUPFAM" id="SSF88659">
    <property type="entry name" value="Sigma3 and sigma4 domains of RNA polymerase sigma factors"/>
    <property type="match status" value="1"/>
</dbReference>
<keyword evidence="2 6" id="KW-0805">Transcription regulation</keyword>
<dbReference type="Pfam" id="PF08281">
    <property type="entry name" value="Sigma70_r4_2"/>
    <property type="match status" value="1"/>
</dbReference>
<reference evidence="9 10" key="1">
    <citation type="submission" date="2018-06" db="EMBL/GenBank/DDBJ databases">
        <title>Genomic Encyclopedia of Archaeal and Bacterial Type Strains, Phase II (KMG-II): from individual species to whole genera.</title>
        <authorList>
            <person name="Goeker M."/>
        </authorList>
    </citation>
    <scope>NUCLEOTIDE SEQUENCE [LARGE SCALE GENOMIC DNA]</scope>
    <source>
        <strain evidence="9 10">DSM 23241</strain>
    </source>
</reference>
<feature type="domain" description="RNA polymerase sigma factor 70 region 4 type 2" evidence="8">
    <location>
        <begin position="110"/>
        <end position="160"/>
    </location>
</feature>
<keyword evidence="10" id="KW-1185">Reference proteome</keyword>
<dbReference type="PANTHER" id="PTHR43133:SF62">
    <property type="entry name" value="RNA POLYMERASE SIGMA FACTOR SIGZ"/>
    <property type="match status" value="1"/>
</dbReference>
<dbReference type="InterPro" id="IPR013324">
    <property type="entry name" value="RNA_pol_sigma_r3/r4-like"/>
</dbReference>
<evidence type="ECO:0000313" key="10">
    <source>
        <dbReference type="Proteomes" id="UP000249720"/>
    </source>
</evidence>
<dbReference type="OrthoDB" id="9795666at2"/>
<keyword evidence="3 6" id="KW-0731">Sigma factor</keyword>
<protein>
    <recommendedName>
        <fullName evidence="6">RNA polymerase sigma factor</fullName>
    </recommendedName>
</protein>
<dbReference type="InterPro" id="IPR014284">
    <property type="entry name" value="RNA_pol_sigma-70_dom"/>
</dbReference>
<dbReference type="GO" id="GO:0006352">
    <property type="term" value="P:DNA-templated transcription initiation"/>
    <property type="evidence" value="ECO:0007669"/>
    <property type="project" value="InterPro"/>
</dbReference>
<accession>A0A2W7RGI1</accession>
<name>A0A2W7RGI1_9BACT</name>
<dbReference type="InterPro" id="IPR039425">
    <property type="entry name" value="RNA_pol_sigma-70-like"/>
</dbReference>
<evidence type="ECO:0000256" key="3">
    <source>
        <dbReference type="ARBA" id="ARBA00023082"/>
    </source>
</evidence>
<dbReference type="CDD" id="cd06171">
    <property type="entry name" value="Sigma70_r4"/>
    <property type="match status" value="1"/>
</dbReference>
<keyword evidence="5 6" id="KW-0804">Transcription</keyword>
<dbReference type="EMBL" id="QKZV01000011">
    <property type="protein sequence ID" value="PZX60043.1"/>
    <property type="molecule type" value="Genomic_DNA"/>
</dbReference>
<dbReference type="GO" id="GO:0003677">
    <property type="term" value="F:DNA binding"/>
    <property type="evidence" value="ECO:0007669"/>
    <property type="project" value="UniProtKB-KW"/>
</dbReference>
<dbReference type="NCBIfam" id="TIGR02937">
    <property type="entry name" value="sigma70-ECF"/>
    <property type="match status" value="1"/>
</dbReference>
<dbReference type="GO" id="GO:0016987">
    <property type="term" value="F:sigma factor activity"/>
    <property type="evidence" value="ECO:0007669"/>
    <property type="project" value="UniProtKB-KW"/>
</dbReference>
<gene>
    <name evidence="9" type="ORF">LX80_02610</name>
</gene>
<evidence type="ECO:0000313" key="9">
    <source>
        <dbReference type="EMBL" id="PZX60043.1"/>
    </source>
</evidence>
<comment type="caution">
    <text evidence="9">The sequence shown here is derived from an EMBL/GenBank/DDBJ whole genome shotgun (WGS) entry which is preliminary data.</text>
</comment>
<dbReference type="PROSITE" id="PS01063">
    <property type="entry name" value="SIGMA70_ECF"/>
    <property type="match status" value="1"/>
</dbReference>
<organism evidence="9 10">
    <name type="scientific">Hydrotalea sandarakina</name>
    <dbReference type="NCBI Taxonomy" id="1004304"/>
    <lineage>
        <taxon>Bacteria</taxon>
        <taxon>Pseudomonadati</taxon>
        <taxon>Bacteroidota</taxon>
        <taxon>Chitinophagia</taxon>
        <taxon>Chitinophagales</taxon>
        <taxon>Chitinophagaceae</taxon>
        <taxon>Hydrotalea</taxon>
    </lineage>
</organism>
<dbReference type="RefSeq" id="WP_111297101.1">
    <property type="nucleotide sequence ID" value="NZ_QKZV01000011.1"/>
</dbReference>
<feature type="domain" description="RNA polymerase sigma-70 region 2" evidence="7">
    <location>
        <begin position="17"/>
        <end position="83"/>
    </location>
</feature>
<evidence type="ECO:0000256" key="6">
    <source>
        <dbReference type="RuleBase" id="RU000716"/>
    </source>
</evidence>
<dbReference type="InterPro" id="IPR000838">
    <property type="entry name" value="RNA_pol_sigma70_ECF_CS"/>
</dbReference>
<evidence type="ECO:0000259" key="7">
    <source>
        <dbReference type="Pfam" id="PF04542"/>
    </source>
</evidence>
<dbReference type="Pfam" id="PF04542">
    <property type="entry name" value="Sigma70_r2"/>
    <property type="match status" value="1"/>
</dbReference>